<evidence type="ECO:0000259" key="9">
    <source>
        <dbReference type="PROSITE" id="PS50109"/>
    </source>
</evidence>
<dbReference type="Gene3D" id="6.10.340.10">
    <property type="match status" value="1"/>
</dbReference>
<evidence type="ECO:0000256" key="2">
    <source>
        <dbReference type="ARBA" id="ARBA00004370"/>
    </source>
</evidence>
<keyword evidence="6 11" id="KW-0418">Kinase</keyword>
<dbReference type="PANTHER" id="PTHR34220">
    <property type="entry name" value="SENSOR HISTIDINE KINASE YPDA"/>
    <property type="match status" value="1"/>
</dbReference>
<evidence type="ECO:0000256" key="1">
    <source>
        <dbReference type="ARBA" id="ARBA00000085"/>
    </source>
</evidence>
<comment type="caution">
    <text evidence="11">The sequence shown here is derived from an EMBL/GenBank/DDBJ whole genome shotgun (WGS) entry which is preliminary data.</text>
</comment>
<evidence type="ECO:0000256" key="4">
    <source>
        <dbReference type="ARBA" id="ARBA00022553"/>
    </source>
</evidence>
<dbReference type="Gene3D" id="3.30.565.10">
    <property type="entry name" value="Histidine kinase-like ATPase, C-terminal domain"/>
    <property type="match status" value="1"/>
</dbReference>
<dbReference type="Pfam" id="PF00672">
    <property type="entry name" value="HAMP"/>
    <property type="match status" value="1"/>
</dbReference>
<evidence type="ECO:0000259" key="10">
    <source>
        <dbReference type="PROSITE" id="PS50885"/>
    </source>
</evidence>
<name>A0A9D1LMP0_9FIRM</name>
<dbReference type="InterPro" id="IPR003594">
    <property type="entry name" value="HATPase_dom"/>
</dbReference>
<accession>A0A9D1LMP0</accession>
<keyword evidence="8" id="KW-0812">Transmembrane</keyword>
<feature type="transmembrane region" description="Helical" evidence="8">
    <location>
        <begin position="12"/>
        <end position="36"/>
    </location>
</feature>
<dbReference type="InterPro" id="IPR003660">
    <property type="entry name" value="HAMP_dom"/>
</dbReference>
<keyword evidence="5" id="KW-0808">Transferase</keyword>
<evidence type="ECO:0000313" key="12">
    <source>
        <dbReference type="Proteomes" id="UP000824070"/>
    </source>
</evidence>
<dbReference type="PANTHER" id="PTHR34220:SF7">
    <property type="entry name" value="SENSOR HISTIDINE KINASE YPDA"/>
    <property type="match status" value="1"/>
</dbReference>
<dbReference type="InterPro" id="IPR036890">
    <property type="entry name" value="HATPase_C_sf"/>
</dbReference>
<evidence type="ECO:0000313" key="11">
    <source>
        <dbReference type="EMBL" id="HIU44672.1"/>
    </source>
</evidence>
<feature type="domain" description="Histidine kinase" evidence="9">
    <location>
        <begin position="460"/>
        <end position="562"/>
    </location>
</feature>
<dbReference type="InterPro" id="IPR050640">
    <property type="entry name" value="Bact_2-comp_sensor_kinase"/>
</dbReference>
<dbReference type="EC" id="2.7.13.3" evidence="3"/>
<gene>
    <name evidence="11" type="ORF">IAC52_00010</name>
</gene>
<keyword evidence="7" id="KW-0902">Two-component regulatory system</keyword>
<dbReference type="Proteomes" id="UP000824070">
    <property type="component" value="Unassembled WGS sequence"/>
</dbReference>
<keyword evidence="4" id="KW-0597">Phosphoprotein</keyword>
<sequence>MGKPRSLKVTLAFWPSVIFSLFILGLVVASTSIYSLRVKSTNYAQVKATSEQILANYETYFSSSVGISDAILSRYATTDPEAADSLTPFFDDIREITPEILSISLYRASDGHSIAKDSQSSYDVGFLSEKWYVEALSDRYINVFNAPSTEPGIPYSYTLSRYLPNDIDPSFSAVMKIDFDFGEIVQGMSPVDLGEGGRLLIYGSDYGLIYSSLPDSNRDALEILKTLVIGEATADIWSHSYYAYAMTVASTGWRIAILTNIDATSGAIFQFTLTVVLLGVLCIGLFVGIMAIVANRLSNPLRLLQREMSRVASLDYKANLALNDAGSAEVRDLYGSFGEMMTRIKQLTGDLLKEKEEQRKSELRALQNQINPHFLYNTLDSIIALIDQGQGEQAERMIVALSRFFRLSISRGHNIIPLKDELERARNYLLIQKMRFLSSFDFGIEVKVDMSSLYVVKLILQPIIENALVHGLKEGETTHILVRAYEEGGLLKLSVSDDGYGMREAKKQELLSNMKSSKTYKGVGLKNVYSRLRIYYGEQADISIDSQEDAGTTVVISIPIEKARHNDEGE</sequence>
<dbReference type="PROSITE" id="PS50109">
    <property type="entry name" value="HIS_KIN"/>
    <property type="match status" value="1"/>
</dbReference>
<evidence type="ECO:0000256" key="7">
    <source>
        <dbReference type="ARBA" id="ARBA00023012"/>
    </source>
</evidence>
<keyword evidence="8" id="KW-0472">Membrane</keyword>
<evidence type="ECO:0000256" key="5">
    <source>
        <dbReference type="ARBA" id="ARBA00022679"/>
    </source>
</evidence>
<protein>
    <recommendedName>
        <fullName evidence="3">histidine kinase</fullName>
        <ecNumber evidence="3">2.7.13.3</ecNumber>
    </recommendedName>
</protein>
<dbReference type="SMART" id="SM00387">
    <property type="entry name" value="HATPase_c"/>
    <property type="match status" value="1"/>
</dbReference>
<dbReference type="SUPFAM" id="SSF55874">
    <property type="entry name" value="ATPase domain of HSP90 chaperone/DNA topoisomerase II/histidine kinase"/>
    <property type="match status" value="1"/>
</dbReference>
<keyword evidence="8" id="KW-1133">Transmembrane helix</keyword>
<evidence type="ECO:0000256" key="3">
    <source>
        <dbReference type="ARBA" id="ARBA00012438"/>
    </source>
</evidence>
<proteinExistence type="predicted"/>
<dbReference type="EMBL" id="DVMV01000001">
    <property type="protein sequence ID" value="HIU44672.1"/>
    <property type="molecule type" value="Genomic_DNA"/>
</dbReference>
<dbReference type="InterPro" id="IPR005467">
    <property type="entry name" value="His_kinase_dom"/>
</dbReference>
<dbReference type="GO" id="GO:0000155">
    <property type="term" value="F:phosphorelay sensor kinase activity"/>
    <property type="evidence" value="ECO:0007669"/>
    <property type="project" value="InterPro"/>
</dbReference>
<dbReference type="PROSITE" id="PS50885">
    <property type="entry name" value="HAMP"/>
    <property type="match status" value="1"/>
</dbReference>
<dbReference type="Pfam" id="PF06580">
    <property type="entry name" value="His_kinase"/>
    <property type="match status" value="1"/>
</dbReference>
<reference evidence="11" key="1">
    <citation type="submission" date="2020-10" db="EMBL/GenBank/DDBJ databases">
        <authorList>
            <person name="Gilroy R."/>
        </authorList>
    </citation>
    <scope>NUCLEOTIDE SEQUENCE</scope>
    <source>
        <strain evidence="11">ChiGjej1B1-22543</strain>
    </source>
</reference>
<evidence type="ECO:0000256" key="8">
    <source>
        <dbReference type="SAM" id="Phobius"/>
    </source>
</evidence>
<comment type="subcellular location">
    <subcellularLocation>
        <location evidence="2">Membrane</location>
    </subcellularLocation>
</comment>
<reference evidence="11" key="2">
    <citation type="journal article" date="2021" name="PeerJ">
        <title>Extensive microbial diversity within the chicken gut microbiome revealed by metagenomics and culture.</title>
        <authorList>
            <person name="Gilroy R."/>
            <person name="Ravi A."/>
            <person name="Getino M."/>
            <person name="Pursley I."/>
            <person name="Horton D.L."/>
            <person name="Alikhan N.F."/>
            <person name="Baker D."/>
            <person name="Gharbi K."/>
            <person name="Hall N."/>
            <person name="Watson M."/>
            <person name="Adriaenssens E.M."/>
            <person name="Foster-Nyarko E."/>
            <person name="Jarju S."/>
            <person name="Secka A."/>
            <person name="Antonio M."/>
            <person name="Oren A."/>
            <person name="Chaudhuri R.R."/>
            <person name="La Ragione R."/>
            <person name="Hildebrand F."/>
            <person name="Pallen M.J."/>
        </authorList>
    </citation>
    <scope>NUCLEOTIDE SEQUENCE</scope>
    <source>
        <strain evidence="11">ChiGjej1B1-22543</strain>
    </source>
</reference>
<feature type="transmembrane region" description="Helical" evidence="8">
    <location>
        <begin position="267"/>
        <end position="294"/>
    </location>
</feature>
<feature type="domain" description="HAMP" evidence="10">
    <location>
        <begin position="295"/>
        <end position="349"/>
    </location>
</feature>
<dbReference type="SMART" id="SM00304">
    <property type="entry name" value="HAMP"/>
    <property type="match status" value="1"/>
</dbReference>
<dbReference type="GO" id="GO:0016020">
    <property type="term" value="C:membrane"/>
    <property type="evidence" value="ECO:0007669"/>
    <property type="project" value="UniProtKB-SubCell"/>
</dbReference>
<dbReference type="AlphaFoldDB" id="A0A9D1LMP0"/>
<dbReference type="InterPro" id="IPR010559">
    <property type="entry name" value="Sig_transdc_His_kin_internal"/>
</dbReference>
<feature type="transmembrane region" description="Helical" evidence="8">
    <location>
        <begin position="241"/>
        <end position="261"/>
    </location>
</feature>
<evidence type="ECO:0000256" key="6">
    <source>
        <dbReference type="ARBA" id="ARBA00022777"/>
    </source>
</evidence>
<dbReference type="Pfam" id="PF02518">
    <property type="entry name" value="HATPase_c"/>
    <property type="match status" value="1"/>
</dbReference>
<organism evidence="11 12">
    <name type="scientific">Candidatus Alloenteromonas pullicola</name>
    <dbReference type="NCBI Taxonomy" id="2840784"/>
    <lineage>
        <taxon>Bacteria</taxon>
        <taxon>Bacillati</taxon>
        <taxon>Bacillota</taxon>
        <taxon>Bacillota incertae sedis</taxon>
        <taxon>Candidatus Alloenteromonas</taxon>
    </lineage>
</organism>
<comment type="catalytic activity">
    <reaction evidence="1">
        <text>ATP + protein L-histidine = ADP + protein N-phospho-L-histidine.</text>
        <dbReference type="EC" id="2.7.13.3"/>
    </reaction>
</comment>